<organism evidence="2 3">
    <name type="scientific">Burkholderia stabilis</name>
    <dbReference type="NCBI Taxonomy" id="95485"/>
    <lineage>
        <taxon>Bacteria</taxon>
        <taxon>Pseudomonadati</taxon>
        <taxon>Pseudomonadota</taxon>
        <taxon>Betaproteobacteria</taxon>
        <taxon>Burkholderiales</taxon>
        <taxon>Burkholderiaceae</taxon>
        <taxon>Burkholderia</taxon>
        <taxon>Burkholderia cepacia complex</taxon>
    </lineage>
</organism>
<comment type="caution">
    <text evidence="2">The sequence shown here is derived from an EMBL/GenBank/DDBJ whole genome shotgun (WGS) entry which is preliminary data.</text>
</comment>
<sequence length="66" mass="7176">MEYGVPDTLYALVLVGALVAGSTAVDALPSALVWIGVPVALLVLVGLSLLLRKRYRRRVSFRRPLI</sequence>
<proteinExistence type="predicted"/>
<keyword evidence="1" id="KW-1133">Transmembrane helix</keyword>
<reference evidence="2 3" key="1">
    <citation type="submission" date="2018-08" db="EMBL/GenBank/DDBJ databases">
        <title>Mountain-cultivated ginseng endophyte, Burkholderia stabilis and its activity against ginseng root rot disease.</title>
        <authorList>
            <person name="Tapan Kumar M."/>
            <person name="Bae H."/>
            <person name="Shanmugam G."/>
            <person name="Jeon J."/>
        </authorList>
    </citation>
    <scope>NUCLEOTIDE SEQUENCE [LARGE SCALE GENOMIC DNA]</scope>
    <source>
        <strain evidence="2 3">EB159</strain>
    </source>
</reference>
<keyword evidence="1" id="KW-0472">Membrane</keyword>
<evidence type="ECO:0000313" key="3">
    <source>
        <dbReference type="Proteomes" id="UP000289650"/>
    </source>
</evidence>
<evidence type="ECO:0000256" key="1">
    <source>
        <dbReference type="SAM" id="Phobius"/>
    </source>
</evidence>
<feature type="transmembrane region" description="Helical" evidence="1">
    <location>
        <begin position="31"/>
        <end position="51"/>
    </location>
</feature>
<protein>
    <submittedName>
        <fullName evidence="2">Uncharacterized protein</fullName>
    </submittedName>
</protein>
<dbReference type="EMBL" id="QWEX01000004">
    <property type="protein sequence ID" value="RXV64435.1"/>
    <property type="molecule type" value="Genomic_DNA"/>
</dbReference>
<gene>
    <name evidence="2" type="ORF">D1006_39465</name>
</gene>
<accession>A0A4Q2A655</accession>
<dbReference type="AlphaFoldDB" id="A0A4Q2A655"/>
<dbReference type="Proteomes" id="UP000289650">
    <property type="component" value="Unassembled WGS sequence"/>
</dbReference>
<evidence type="ECO:0000313" key="2">
    <source>
        <dbReference type="EMBL" id="RXV64435.1"/>
    </source>
</evidence>
<feature type="transmembrane region" description="Helical" evidence="1">
    <location>
        <begin position="7"/>
        <end position="25"/>
    </location>
</feature>
<keyword evidence="1" id="KW-0812">Transmembrane</keyword>
<name>A0A4Q2A655_9BURK</name>